<dbReference type="RefSeq" id="WP_332865236.1">
    <property type="nucleotide sequence ID" value="NZ_JBAFSM010000019.1"/>
</dbReference>
<dbReference type="PANTHER" id="PTHR20883">
    <property type="entry name" value="PHYTANOYL-COA DIOXYGENASE DOMAIN CONTAINING 1"/>
    <property type="match status" value="1"/>
</dbReference>
<dbReference type="InterPro" id="IPR008775">
    <property type="entry name" value="Phytyl_CoA_dOase-like"/>
</dbReference>
<keyword evidence="1" id="KW-0223">Dioxygenase</keyword>
<dbReference type="Pfam" id="PF05721">
    <property type="entry name" value="PhyH"/>
    <property type="match status" value="1"/>
</dbReference>
<accession>A0AAW9QXH4</accession>
<sequence length="300" mass="33969">MNHDKTGLTLSAEQIESFDRDGFLVLERFLDRELVERLAGRFDPLFSGEFDTGIYPDEWYWRTGMSLSDVTRHMGNVWKSDRTIAGVVLSAEIARIVATLAGWSGARMGQDTLWMKPPKGKEIAFHQDATYVSYLDPPLSMTCWLTLDDTRADGGTIEYVRGSHRWPLVERPGDFHAPERWYRYAMEEAASALGITDLDIVAIEVPAGSAVIHHGYLWHGSGPNRRSDTIRRSLGVHLLPDNARFQPTGASYIFGRYKRVGDTMMDENFFPILWTAEGYRSPFLADYCPDALTRPLVTRA</sequence>
<evidence type="ECO:0000313" key="2">
    <source>
        <dbReference type="Proteomes" id="UP001328733"/>
    </source>
</evidence>
<dbReference type="Proteomes" id="UP001328733">
    <property type="component" value="Unassembled WGS sequence"/>
</dbReference>
<organism evidence="1 2">
    <name type="scientific">Pannus brasiliensis CCIBt3594</name>
    <dbReference type="NCBI Taxonomy" id="1427578"/>
    <lineage>
        <taxon>Bacteria</taxon>
        <taxon>Bacillati</taxon>
        <taxon>Cyanobacteriota</taxon>
        <taxon>Cyanophyceae</taxon>
        <taxon>Oscillatoriophycideae</taxon>
        <taxon>Chroococcales</taxon>
        <taxon>Microcystaceae</taxon>
        <taxon>Pannus</taxon>
    </lineage>
</organism>
<name>A0AAW9QXH4_9CHRO</name>
<keyword evidence="2" id="KW-1185">Reference proteome</keyword>
<dbReference type="AlphaFoldDB" id="A0AAW9QXH4"/>
<dbReference type="GO" id="GO:0005506">
    <property type="term" value="F:iron ion binding"/>
    <property type="evidence" value="ECO:0007669"/>
    <property type="project" value="UniProtKB-ARBA"/>
</dbReference>
<protein>
    <submittedName>
        <fullName evidence="1">Phytanoyl-CoA dioxygenase family protein</fullName>
    </submittedName>
</protein>
<proteinExistence type="predicted"/>
<gene>
    <name evidence="1" type="ORF">V0288_11550</name>
</gene>
<keyword evidence="1" id="KW-0560">Oxidoreductase</keyword>
<dbReference type="GO" id="GO:0016706">
    <property type="term" value="F:2-oxoglutarate-dependent dioxygenase activity"/>
    <property type="evidence" value="ECO:0007669"/>
    <property type="project" value="UniProtKB-ARBA"/>
</dbReference>
<evidence type="ECO:0000313" key="1">
    <source>
        <dbReference type="EMBL" id="MEG3437754.1"/>
    </source>
</evidence>
<dbReference type="PANTHER" id="PTHR20883:SF48">
    <property type="entry name" value="ECTOINE DIOXYGENASE"/>
    <property type="match status" value="1"/>
</dbReference>
<dbReference type="EMBL" id="JBAFSM010000019">
    <property type="protein sequence ID" value="MEG3437754.1"/>
    <property type="molecule type" value="Genomic_DNA"/>
</dbReference>
<comment type="caution">
    <text evidence="1">The sequence shown here is derived from an EMBL/GenBank/DDBJ whole genome shotgun (WGS) entry which is preliminary data.</text>
</comment>
<dbReference type="Gene3D" id="2.60.120.620">
    <property type="entry name" value="q2cbj1_9rhob like domain"/>
    <property type="match status" value="1"/>
</dbReference>
<dbReference type="SUPFAM" id="SSF51197">
    <property type="entry name" value="Clavaminate synthase-like"/>
    <property type="match status" value="1"/>
</dbReference>
<reference evidence="1 2" key="1">
    <citation type="submission" date="2024-01" db="EMBL/GenBank/DDBJ databases">
        <title>Genomic insights into the taxonomy and metabolism of the cyanobacterium Pannus brasiliensis CCIBt3594.</title>
        <authorList>
            <person name="Machado M."/>
            <person name="Botero N.B."/>
            <person name="Andreote A.P.D."/>
            <person name="Feitosa A.M.T."/>
            <person name="Popin R."/>
            <person name="Sivonen K."/>
            <person name="Fiore M.F."/>
        </authorList>
    </citation>
    <scope>NUCLEOTIDE SEQUENCE [LARGE SCALE GENOMIC DNA]</scope>
    <source>
        <strain evidence="1 2">CCIBt3594</strain>
    </source>
</reference>